<dbReference type="PANTHER" id="PTHR43155">
    <property type="entry name" value="CYCLIC DI-GMP PHOSPHODIESTERASE PA4108-RELATED"/>
    <property type="match status" value="1"/>
</dbReference>
<proteinExistence type="predicted"/>
<dbReference type="CDD" id="cd00077">
    <property type="entry name" value="HDc"/>
    <property type="match status" value="1"/>
</dbReference>
<accession>A0AA49Q6E8</accession>
<organism evidence="3 4">
    <name type="scientific">Pseudogemmatithrix spongiicola</name>
    <dbReference type="NCBI Taxonomy" id="3062599"/>
    <lineage>
        <taxon>Bacteria</taxon>
        <taxon>Pseudomonadati</taxon>
        <taxon>Gemmatimonadota</taxon>
        <taxon>Gemmatimonadia</taxon>
        <taxon>Gemmatimonadales</taxon>
        <taxon>Gemmatimonadaceae</taxon>
        <taxon>Pseudogemmatithrix</taxon>
    </lineage>
</organism>
<dbReference type="SMART" id="SM00471">
    <property type="entry name" value="HDc"/>
    <property type="match status" value="1"/>
</dbReference>
<protein>
    <submittedName>
        <fullName evidence="3">HD domain-containing protein</fullName>
    </submittedName>
</protein>
<dbReference type="Proteomes" id="UP001229955">
    <property type="component" value="Chromosome"/>
</dbReference>
<dbReference type="InterPro" id="IPR003607">
    <property type="entry name" value="HD/PDEase_dom"/>
</dbReference>
<evidence type="ECO:0000313" key="2">
    <source>
        <dbReference type="EMBL" id="WKW13604.1"/>
    </source>
</evidence>
<evidence type="ECO:0000313" key="4">
    <source>
        <dbReference type="Proteomes" id="UP001229955"/>
    </source>
</evidence>
<dbReference type="Gene3D" id="1.10.3210.10">
    <property type="entry name" value="Hypothetical protein af1432"/>
    <property type="match status" value="1"/>
</dbReference>
<keyword evidence="4" id="KW-1185">Reference proteome</keyword>
<dbReference type="RefSeq" id="WP_367886442.1">
    <property type="nucleotide sequence ID" value="NZ_CP130612.1"/>
</dbReference>
<sequence length="382" mass="43028">MTEAVKFLTTFAQALATMSLYSEGHPARARGIEQAFERLQVLQETDPKPRFSFLGQDVVYGEMSLRELGDWDWGTRLANAGVQRVEFQKGTTREEFELFLDEVLARITLQAIDSTTRSPEKRSTIKFGAIGVKGGEDPKLVLPVPTTNFTYTLGEEADTVEWMHREVQETGELPLFEAESVVRSLSLAMHGDRNIVMPLLQLKEFDQYTTTHSLNVSVLTMALAEWMGMGPSDVRAFGVAGLLHDLGKVRIPKEVLTKPGKLTDEEWVIMRKHPIDGAKIIYESDHNLDLAAAVAYEHHIMINGQGYPRRHFERGVHSASKLVHVCDVYDALRTNRPYREAWEPERVLKQIEQGAGPDFDLEAATAFIGMMKQWEAREAVVA</sequence>
<dbReference type="EMBL" id="CP130613">
    <property type="protein sequence ID" value="WKW16510.1"/>
    <property type="molecule type" value="Genomic_DNA"/>
</dbReference>
<feature type="domain" description="HD-GYP" evidence="1">
    <location>
        <begin position="187"/>
        <end position="382"/>
    </location>
</feature>
<dbReference type="Pfam" id="PF13487">
    <property type="entry name" value="HD_5"/>
    <property type="match status" value="1"/>
</dbReference>
<reference evidence="3" key="1">
    <citation type="submission" date="2023-07" db="EMBL/GenBank/DDBJ databases">
        <authorList>
            <person name="Haufschild T."/>
            <person name="Kallscheuer N."/>
            <person name="Hammer J."/>
            <person name="Kohn T."/>
            <person name="Kabuu M."/>
            <person name="Jogler M."/>
            <person name="Wohfarth N."/>
            <person name="Heuer A."/>
            <person name="Rohde M."/>
            <person name="van Teeseling M.C.F."/>
            <person name="Jogler C."/>
        </authorList>
    </citation>
    <scope>NUCLEOTIDE SEQUENCE</scope>
    <source>
        <strain evidence="2">Strain 138</strain>
        <strain evidence="3">Strain 318</strain>
    </source>
</reference>
<dbReference type="InterPro" id="IPR037522">
    <property type="entry name" value="HD_GYP_dom"/>
</dbReference>
<name>A0AA49K223_9BACT</name>
<dbReference type="SUPFAM" id="SSF109604">
    <property type="entry name" value="HD-domain/PDEase-like"/>
    <property type="match status" value="1"/>
</dbReference>
<evidence type="ECO:0000313" key="3">
    <source>
        <dbReference type="EMBL" id="WKW16510.1"/>
    </source>
</evidence>
<dbReference type="EMBL" id="CP130612">
    <property type="protein sequence ID" value="WKW13604.1"/>
    <property type="molecule type" value="Genomic_DNA"/>
</dbReference>
<dbReference type="PANTHER" id="PTHR43155:SF2">
    <property type="entry name" value="CYCLIC DI-GMP PHOSPHODIESTERASE PA4108"/>
    <property type="match status" value="1"/>
</dbReference>
<dbReference type="InterPro" id="IPR006675">
    <property type="entry name" value="HDIG_dom"/>
</dbReference>
<accession>A0AA49K223</accession>
<dbReference type="PROSITE" id="PS51832">
    <property type="entry name" value="HD_GYP"/>
    <property type="match status" value="1"/>
</dbReference>
<gene>
    <name evidence="2" type="ORF">Strain138_002928</name>
    <name evidence="3" type="ORF">Strain318_002926</name>
</gene>
<dbReference type="KEGG" id="pspc:Strain318_002926"/>
<dbReference type="AlphaFoldDB" id="A0AA49K223"/>
<evidence type="ECO:0000259" key="1">
    <source>
        <dbReference type="PROSITE" id="PS51832"/>
    </source>
</evidence>
<dbReference type="NCBIfam" id="TIGR00277">
    <property type="entry name" value="HDIG"/>
    <property type="match status" value="1"/>
</dbReference>